<evidence type="ECO:0000256" key="3">
    <source>
        <dbReference type="ARBA" id="ARBA00005760"/>
    </source>
</evidence>
<feature type="transmembrane region" description="Helical" evidence="13">
    <location>
        <begin position="93"/>
        <end position="114"/>
    </location>
</feature>
<evidence type="ECO:0000256" key="6">
    <source>
        <dbReference type="ARBA" id="ARBA00022816"/>
    </source>
</evidence>
<evidence type="ECO:0000256" key="12">
    <source>
        <dbReference type="ARBA" id="ARBA00023242"/>
    </source>
</evidence>
<sequence length="506" mass="57474">MASALHALILVPSSTGLTNYRELIVYISEKGILQVNERYILTRTFSLVIGIAYGMNHLLYQRDWLSFTDVQLSAVDHIFNNYRKGVIKKSARFAYRLTLIFWFSYNILLSRFLVNMAMRLAAEDILYHAPQYGPRWYSIGLALRLFFTAFSIAAFMESVHLLCDQFLSKKMNVTARSVDPNACMASGLKVDGSNTTPESLLTYHAFQELTYLAGHVPGRRVDIFKEATCVPSSWKQISGHCIELLNKAANRIDAASKVPTFAAAVTPTDDSHARLNTTVRRRLPPEQGGAFEADIFRPGKRQNFFDSLKGPSTEEILAQTRIEADKSLADPKSGKRPYLGGSRDRLELVAFRWVSKNLRELVFKYPELQKQLSNIPNPAIFHATEDFQLTVWSFQSLARLVVASYHEDQYGVVQKDIPKILESMLGLLMSLEYFLTYEGRLERFVTTPYSAHVNAQTVVNSRSLALVQALKTAIYQIVITFREQLGEFVLANTYADRLRHFVEFDD</sequence>
<feature type="transmembrane region" description="Helical" evidence="13">
    <location>
        <begin position="40"/>
        <end position="59"/>
    </location>
</feature>
<evidence type="ECO:0000256" key="10">
    <source>
        <dbReference type="ARBA" id="ARBA00023132"/>
    </source>
</evidence>
<dbReference type="FunCoup" id="A0A1Y2GKI0">
    <property type="interactions" value="56"/>
</dbReference>
<evidence type="ECO:0000256" key="9">
    <source>
        <dbReference type="ARBA" id="ARBA00023010"/>
    </source>
</evidence>
<feature type="transmembrane region" description="Helical" evidence="13">
    <location>
        <begin position="136"/>
        <end position="162"/>
    </location>
</feature>
<keyword evidence="7" id="KW-0653">Protein transport</keyword>
<dbReference type="STRING" id="64571.A0A1Y2GKI0"/>
<organism evidence="14 15">
    <name type="scientific">Lobosporangium transversale</name>
    <dbReference type="NCBI Taxonomy" id="64571"/>
    <lineage>
        <taxon>Eukaryota</taxon>
        <taxon>Fungi</taxon>
        <taxon>Fungi incertae sedis</taxon>
        <taxon>Mucoromycota</taxon>
        <taxon>Mortierellomycotina</taxon>
        <taxon>Mortierellomycetes</taxon>
        <taxon>Mortierellales</taxon>
        <taxon>Mortierellaceae</taxon>
        <taxon>Lobosporangium</taxon>
    </lineage>
</organism>
<gene>
    <name evidence="14" type="ORF">BCR41DRAFT_398369</name>
</gene>
<evidence type="ECO:0000256" key="4">
    <source>
        <dbReference type="ARBA" id="ARBA00022448"/>
    </source>
</evidence>
<dbReference type="AlphaFoldDB" id="A0A1Y2GKI0"/>
<evidence type="ECO:0000256" key="13">
    <source>
        <dbReference type="SAM" id="Phobius"/>
    </source>
</evidence>
<dbReference type="GO" id="GO:0005816">
    <property type="term" value="C:spindle pole body"/>
    <property type="evidence" value="ECO:0007669"/>
    <property type="project" value="TreeGrafter"/>
</dbReference>
<keyword evidence="11 13" id="KW-0472">Membrane</keyword>
<keyword evidence="4" id="KW-0813">Transport</keyword>
<comment type="caution">
    <text evidence="14">The sequence shown here is derived from an EMBL/GenBank/DDBJ whole genome shotgun (WGS) entry which is preliminary data.</text>
</comment>
<dbReference type="GO" id="GO:0070762">
    <property type="term" value="C:nuclear pore transmembrane ring"/>
    <property type="evidence" value="ECO:0007669"/>
    <property type="project" value="TreeGrafter"/>
</dbReference>
<accession>A0A1Y2GKI0</accession>
<dbReference type="OrthoDB" id="67850at2759"/>
<evidence type="ECO:0000256" key="11">
    <source>
        <dbReference type="ARBA" id="ARBA00023136"/>
    </source>
</evidence>
<keyword evidence="9" id="KW-0811">Translocation</keyword>
<keyword evidence="5 13" id="KW-0812">Transmembrane</keyword>
<dbReference type="PANTHER" id="PTHR13269">
    <property type="entry name" value="NUCLEOPORIN NDC1"/>
    <property type="match status" value="1"/>
</dbReference>
<keyword evidence="6" id="KW-0509">mRNA transport</keyword>
<dbReference type="InParanoid" id="A0A1Y2GKI0"/>
<dbReference type="GO" id="GO:0031965">
    <property type="term" value="C:nuclear membrane"/>
    <property type="evidence" value="ECO:0007669"/>
    <property type="project" value="UniProtKB-SubCell"/>
</dbReference>
<evidence type="ECO:0000313" key="14">
    <source>
        <dbReference type="EMBL" id="ORZ10275.1"/>
    </source>
</evidence>
<dbReference type="PANTHER" id="PTHR13269:SF6">
    <property type="entry name" value="NUCLEOPORIN NDC1"/>
    <property type="match status" value="1"/>
</dbReference>
<evidence type="ECO:0000313" key="15">
    <source>
        <dbReference type="Proteomes" id="UP000193648"/>
    </source>
</evidence>
<dbReference type="GeneID" id="33570803"/>
<keyword evidence="10" id="KW-0906">Nuclear pore complex</keyword>
<dbReference type="RefSeq" id="XP_021879182.1">
    <property type="nucleotide sequence ID" value="XM_022028960.1"/>
</dbReference>
<evidence type="ECO:0000256" key="2">
    <source>
        <dbReference type="ARBA" id="ARBA00004567"/>
    </source>
</evidence>
<proteinExistence type="inferred from homology"/>
<reference evidence="14 15" key="1">
    <citation type="submission" date="2016-07" db="EMBL/GenBank/DDBJ databases">
        <title>Pervasive Adenine N6-methylation of Active Genes in Fungi.</title>
        <authorList>
            <consortium name="DOE Joint Genome Institute"/>
            <person name="Mondo S.J."/>
            <person name="Dannebaum R.O."/>
            <person name="Kuo R.C."/>
            <person name="Labutti K."/>
            <person name="Haridas S."/>
            <person name="Kuo A."/>
            <person name="Salamov A."/>
            <person name="Ahrendt S.R."/>
            <person name="Lipzen A."/>
            <person name="Sullivan W."/>
            <person name="Andreopoulos W.B."/>
            <person name="Clum A."/>
            <person name="Lindquist E."/>
            <person name="Daum C."/>
            <person name="Ramamoorthy G.K."/>
            <person name="Gryganskyi A."/>
            <person name="Culley D."/>
            <person name="Magnuson J.K."/>
            <person name="James T.Y."/>
            <person name="O'Malley M.A."/>
            <person name="Stajich J.E."/>
            <person name="Spatafora J.W."/>
            <person name="Visel A."/>
            <person name="Grigoriev I.V."/>
        </authorList>
    </citation>
    <scope>NUCLEOTIDE SEQUENCE [LARGE SCALE GENOMIC DNA]</scope>
    <source>
        <strain evidence="14 15">NRRL 3116</strain>
    </source>
</reference>
<dbReference type="InterPro" id="IPR019049">
    <property type="entry name" value="Nucleoporin_prot_Ndc1/Nup"/>
</dbReference>
<name>A0A1Y2GKI0_9FUNG</name>
<dbReference type="GO" id="GO:0006999">
    <property type="term" value="P:nuclear pore organization"/>
    <property type="evidence" value="ECO:0007669"/>
    <property type="project" value="TreeGrafter"/>
</dbReference>
<keyword evidence="12" id="KW-0539">Nucleus</keyword>
<keyword evidence="8 13" id="KW-1133">Transmembrane helix</keyword>
<protein>
    <submittedName>
        <fullName evidence="14">Nucleoporin protein Ndc1-Nup</fullName>
    </submittedName>
</protein>
<comment type="similarity">
    <text evidence="3">Belongs to the NDC1 family.</text>
</comment>
<keyword evidence="15" id="KW-1185">Reference proteome</keyword>
<evidence type="ECO:0000256" key="8">
    <source>
        <dbReference type="ARBA" id="ARBA00022989"/>
    </source>
</evidence>
<dbReference type="GO" id="GO:0051028">
    <property type="term" value="P:mRNA transport"/>
    <property type="evidence" value="ECO:0007669"/>
    <property type="project" value="UniProtKB-KW"/>
</dbReference>
<dbReference type="Pfam" id="PF09531">
    <property type="entry name" value="Ndc1_Nup"/>
    <property type="match status" value="1"/>
</dbReference>
<evidence type="ECO:0000256" key="7">
    <source>
        <dbReference type="ARBA" id="ARBA00022927"/>
    </source>
</evidence>
<evidence type="ECO:0000256" key="5">
    <source>
        <dbReference type="ARBA" id="ARBA00022692"/>
    </source>
</evidence>
<dbReference type="GO" id="GO:0030674">
    <property type="term" value="F:protein-macromolecule adaptor activity"/>
    <property type="evidence" value="ECO:0007669"/>
    <property type="project" value="TreeGrafter"/>
</dbReference>
<dbReference type="EMBL" id="MCFF01000031">
    <property type="protein sequence ID" value="ORZ10275.1"/>
    <property type="molecule type" value="Genomic_DNA"/>
</dbReference>
<comment type="subcellular location">
    <subcellularLocation>
        <location evidence="1">Nucleus membrane</location>
        <topology evidence="1">Multi-pass membrane protein</topology>
    </subcellularLocation>
    <subcellularLocation>
        <location evidence="2">Nucleus</location>
        <location evidence="2">Nuclear pore complex</location>
    </subcellularLocation>
</comment>
<dbReference type="Proteomes" id="UP000193648">
    <property type="component" value="Unassembled WGS sequence"/>
</dbReference>
<dbReference type="GO" id="GO:0015031">
    <property type="term" value="P:protein transport"/>
    <property type="evidence" value="ECO:0007669"/>
    <property type="project" value="UniProtKB-KW"/>
</dbReference>
<evidence type="ECO:0000256" key="1">
    <source>
        <dbReference type="ARBA" id="ARBA00004232"/>
    </source>
</evidence>